<keyword evidence="7" id="KW-0223">Dioxygenase</keyword>
<dbReference type="InterPro" id="IPR004183">
    <property type="entry name" value="Xdiol_dOase_suB"/>
</dbReference>
<comment type="caution">
    <text evidence="7">The sequence shown here is derived from an EMBL/GenBank/DDBJ whole genome shotgun (WGS) entry which is preliminary data.</text>
</comment>
<dbReference type="InterPro" id="IPR014436">
    <property type="entry name" value="Extradiol_dOase_DODA"/>
</dbReference>
<evidence type="ECO:0000313" key="8">
    <source>
        <dbReference type="Proteomes" id="UP000287022"/>
    </source>
</evidence>
<keyword evidence="3" id="KW-0479">Metal-binding</keyword>
<dbReference type="GO" id="GO:0016702">
    <property type="term" value="F:oxidoreductase activity, acting on single donors with incorporation of molecular oxygen, incorporation of two atoms of oxygen"/>
    <property type="evidence" value="ECO:0007669"/>
    <property type="project" value="UniProtKB-ARBA"/>
</dbReference>
<dbReference type="PANTHER" id="PTHR30096">
    <property type="entry name" value="4,5-DOPA DIOXYGENASE EXTRADIOL-LIKE PROTEIN"/>
    <property type="match status" value="1"/>
</dbReference>
<dbReference type="SUPFAM" id="SSF53213">
    <property type="entry name" value="LigB-like"/>
    <property type="match status" value="1"/>
</dbReference>
<dbReference type="PIRSF" id="PIRSF006157">
    <property type="entry name" value="Doxgns_DODA"/>
    <property type="match status" value="1"/>
</dbReference>
<accession>A0A432Z3R1</accession>
<feature type="domain" description="Extradiol ring-cleavage dioxygenase class III enzyme subunit B" evidence="6">
    <location>
        <begin position="14"/>
        <end position="259"/>
    </location>
</feature>
<evidence type="ECO:0000256" key="2">
    <source>
        <dbReference type="ARBA" id="ARBA00007581"/>
    </source>
</evidence>
<reference evidence="8" key="1">
    <citation type="journal article" date="2018" name="Front. Microbiol.">
        <title>Genome-Based Analysis Reveals the Taxonomy and Diversity of the Family Idiomarinaceae.</title>
        <authorList>
            <person name="Liu Y."/>
            <person name="Lai Q."/>
            <person name="Shao Z."/>
        </authorList>
    </citation>
    <scope>NUCLEOTIDE SEQUENCE [LARGE SCALE GENOMIC DNA]</scope>
    <source>
        <strain evidence="8">c121</strain>
    </source>
</reference>
<comment type="cofactor">
    <cofactor evidence="1">
        <name>Zn(2+)</name>
        <dbReference type="ChEBI" id="CHEBI:29105"/>
    </cofactor>
</comment>
<organism evidence="7 8">
    <name type="scientific">Pseudidiomarina sediminum</name>
    <dbReference type="NCBI Taxonomy" id="431675"/>
    <lineage>
        <taxon>Bacteria</taxon>
        <taxon>Pseudomonadati</taxon>
        <taxon>Pseudomonadota</taxon>
        <taxon>Gammaproteobacteria</taxon>
        <taxon>Alteromonadales</taxon>
        <taxon>Idiomarinaceae</taxon>
        <taxon>Pseudidiomarina</taxon>
    </lineage>
</organism>
<keyword evidence="8" id="KW-1185">Reference proteome</keyword>
<evidence type="ECO:0000259" key="6">
    <source>
        <dbReference type="Pfam" id="PF02900"/>
    </source>
</evidence>
<keyword evidence="4" id="KW-0862">Zinc</keyword>
<dbReference type="GO" id="GO:0008198">
    <property type="term" value="F:ferrous iron binding"/>
    <property type="evidence" value="ECO:0007669"/>
    <property type="project" value="InterPro"/>
</dbReference>
<evidence type="ECO:0000256" key="1">
    <source>
        <dbReference type="ARBA" id="ARBA00001947"/>
    </source>
</evidence>
<dbReference type="PANTHER" id="PTHR30096:SF0">
    <property type="entry name" value="4,5-DOPA DIOXYGENASE EXTRADIOL-LIKE PROTEIN"/>
    <property type="match status" value="1"/>
</dbReference>
<dbReference type="RefSeq" id="WP_026860276.1">
    <property type="nucleotide sequence ID" value="NZ_JAHVIQ010000001.1"/>
</dbReference>
<name>A0A432Z3R1_9GAMM</name>
<dbReference type="CDD" id="cd07363">
    <property type="entry name" value="45_DOPA_Dioxygenase"/>
    <property type="match status" value="1"/>
</dbReference>
<evidence type="ECO:0000256" key="5">
    <source>
        <dbReference type="ARBA" id="ARBA00023002"/>
    </source>
</evidence>
<dbReference type="EMBL" id="PIQE01000002">
    <property type="protein sequence ID" value="RUO72542.1"/>
    <property type="molecule type" value="Genomic_DNA"/>
</dbReference>
<evidence type="ECO:0000256" key="4">
    <source>
        <dbReference type="ARBA" id="ARBA00022833"/>
    </source>
</evidence>
<dbReference type="Pfam" id="PF02900">
    <property type="entry name" value="LigB"/>
    <property type="match status" value="1"/>
</dbReference>
<dbReference type="Gene3D" id="3.40.830.10">
    <property type="entry name" value="LigB-like"/>
    <property type="match status" value="1"/>
</dbReference>
<evidence type="ECO:0000256" key="3">
    <source>
        <dbReference type="ARBA" id="ARBA00022723"/>
    </source>
</evidence>
<keyword evidence="5" id="KW-0560">Oxidoreductase</keyword>
<gene>
    <name evidence="7" type="ORF">CWI80_08300</name>
</gene>
<comment type="similarity">
    <text evidence="2">Belongs to the DODA-type extradiol aromatic ring-opening dioxygenase family.</text>
</comment>
<dbReference type="GO" id="GO:0008270">
    <property type="term" value="F:zinc ion binding"/>
    <property type="evidence" value="ECO:0007669"/>
    <property type="project" value="InterPro"/>
</dbReference>
<evidence type="ECO:0000313" key="7">
    <source>
        <dbReference type="EMBL" id="RUO72542.1"/>
    </source>
</evidence>
<dbReference type="STRING" id="1122124.GCA_000423165_01488"/>
<proteinExistence type="inferred from homology"/>
<sequence>MSVTTATYQQPVWFIPHGAGPCFFMDWQPADTWLQMADFLAKVIPSLPQRPRAIVVISAHWQSETFAVTGAPQPELIYDYYGFPESTYRLTYRAAGAPDLAADIVALLQQQQLPTKLDPERGWDHGVFIPLKVMLPDASIPVVQVAIGQDNNAAAHLALGRALAPLRAQGVMVVASGMSFHNMPGYGDVRYTAPSVAFDAWLTATLEQPEPQRTQALLQWQQAPYAQDCHPPGKEEHFVPLLVAAGAAGTDLGAKVYSQQVLKTQLSAFRFGNLESNGE</sequence>
<dbReference type="AlphaFoldDB" id="A0A432Z3R1"/>
<dbReference type="Proteomes" id="UP000287022">
    <property type="component" value="Unassembled WGS sequence"/>
</dbReference>
<protein>
    <submittedName>
        <fullName evidence="7">Dioxygenase</fullName>
    </submittedName>
</protein>